<keyword evidence="2" id="KW-0804">Transcription</keyword>
<keyword evidence="4" id="KW-0238">DNA-binding</keyword>
<proteinExistence type="predicted"/>
<dbReference type="RefSeq" id="WP_342791296.1">
    <property type="nucleotide sequence ID" value="NZ_VNHS01000001.1"/>
</dbReference>
<dbReference type="InterPro" id="IPR036388">
    <property type="entry name" value="WH-like_DNA-bd_sf"/>
</dbReference>
<evidence type="ECO:0000313" key="4">
    <source>
        <dbReference type="EMBL" id="TYP79658.1"/>
    </source>
</evidence>
<evidence type="ECO:0000313" key="5">
    <source>
        <dbReference type="Proteomes" id="UP000323257"/>
    </source>
</evidence>
<evidence type="ECO:0000256" key="1">
    <source>
        <dbReference type="ARBA" id="ARBA00023015"/>
    </source>
</evidence>
<dbReference type="Gene3D" id="1.10.10.10">
    <property type="entry name" value="Winged helix-like DNA-binding domain superfamily/Winged helix DNA-binding domain"/>
    <property type="match status" value="1"/>
</dbReference>
<reference evidence="4 5" key="1">
    <citation type="submission" date="2019-07" db="EMBL/GenBank/DDBJ databases">
        <title>Genomic Encyclopedia of Type Strains, Phase III (KMG-III): the genomes of soil and plant-associated and newly described type strains.</title>
        <authorList>
            <person name="Whitman W."/>
        </authorList>
    </citation>
    <scope>NUCLEOTIDE SEQUENCE [LARGE SCALE GENOMIC DNA]</scope>
    <source>
        <strain evidence="4 5">BL24</strain>
    </source>
</reference>
<dbReference type="Pfam" id="PF08279">
    <property type="entry name" value="HTH_11"/>
    <property type="match status" value="1"/>
</dbReference>
<dbReference type="GO" id="GO:0003677">
    <property type="term" value="F:DNA binding"/>
    <property type="evidence" value="ECO:0007669"/>
    <property type="project" value="UniProtKB-KW"/>
</dbReference>
<accession>A0A5S5CMQ7</accession>
<keyword evidence="1" id="KW-0805">Transcription regulation</keyword>
<dbReference type="InterPro" id="IPR051534">
    <property type="entry name" value="CBASS_pafABC_assoc_protein"/>
</dbReference>
<comment type="caution">
    <text evidence="4">The sequence shown here is derived from an EMBL/GenBank/DDBJ whole genome shotgun (WGS) entry which is preliminary data.</text>
</comment>
<protein>
    <submittedName>
        <fullName evidence="4">Putative DNA-binding transcriptional regulator YafY</fullName>
    </submittedName>
</protein>
<dbReference type="GO" id="GO:0003700">
    <property type="term" value="F:DNA-binding transcription factor activity"/>
    <property type="evidence" value="ECO:0007669"/>
    <property type="project" value="InterPro"/>
</dbReference>
<keyword evidence="5" id="KW-1185">Reference proteome</keyword>
<dbReference type="Pfam" id="PF13280">
    <property type="entry name" value="WYL"/>
    <property type="match status" value="1"/>
</dbReference>
<dbReference type="PROSITE" id="PS52050">
    <property type="entry name" value="WYL"/>
    <property type="match status" value="1"/>
</dbReference>
<dbReference type="EMBL" id="VNHS01000001">
    <property type="protein sequence ID" value="TYP79658.1"/>
    <property type="molecule type" value="Genomic_DNA"/>
</dbReference>
<dbReference type="SUPFAM" id="SSF46785">
    <property type="entry name" value="Winged helix' DNA-binding domain"/>
    <property type="match status" value="1"/>
</dbReference>
<evidence type="ECO:0000256" key="2">
    <source>
        <dbReference type="ARBA" id="ARBA00023163"/>
    </source>
</evidence>
<name>A0A5S5CMQ7_9BACL</name>
<dbReference type="InterPro" id="IPR036390">
    <property type="entry name" value="WH_DNA-bd_sf"/>
</dbReference>
<dbReference type="PANTHER" id="PTHR34580:SF9">
    <property type="entry name" value="SLL5097 PROTEIN"/>
    <property type="match status" value="1"/>
</dbReference>
<feature type="domain" description="HTH deoR-type" evidence="3">
    <location>
        <begin position="2"/>
        <end position="57"/>
    </location>
</feature>
<gene>
    <name evidence="4" type="ORF">BCM02_101779</name>
</gene>
<organism evidence="4 5">
    <name type="scientific">Paenibacillus methanolicus</name>
    <dbReference type="NCBI Taxonomy" id="582686"/>
    <lineage>
        <taxon>Bacteria</taxon>
        <taxon>Bacillati</taxon>
        <taxon>Bacillota</taxon>
        <taxon>Bacilli</taxon>
        <taxon>Bacillales</taxon>
        <taxon>Paenibacillaceae</taxon>
        <taxon>Paenibacillus</taxon>
    </lineage>
</organism>
<dbReference type="AlphaFoldDB" id="A0A5S5CMQ7"/>
<dbReference type="InterPro" id="IPR013196">
    <property type="entry name" value="HTH_11"/>
</dbReference>
<evidence type="ECO:0000259" key="3">
    <source>
        <dbReference type="PROSITE" id="PS51000"/>
    </source>
</evidence>
<sequence length="308" mass="35298">MMNGRRLALMQILDSRKKYTARELAERFGVSMRTIQRDLDYLQTIGVPLYAEVGAGGGYRALPNRLMPPLQLNQSEALGLFMLLQLLELVPDFPYGEIRSHLADHYYSSLPLDTKEQIDRIGDHLAFIQRAAVIPAPWTTLILEAAMEKRRLSFDYSSSGGIKITQAFPLGLYYEQGCWYVPALKDERTLLYRADRMHNVCKLDATLPELQTMKEWMKQEDDRERVQVSLQFTPFGARVAQTDPDYDLITDDRWEGLVPHQELPFLARKLLRFGPEVRVLQPPALRSLVAGLLRQAAEQYAHDEDVTS</sequence>
<dbReference type="Proteomes" id="UP000323257">
    <property type="component" value="Unassembled WGS sequence"/>
</dbReference>
<dbReference type="InterPro" id="IPR057727">
    <property type="entry name" value="WCX_dom"/>
</dbReference>
<dbReference type="PROSITE" id="PS51000">
    <property type="entry name" value="HTH_DEOR_2"/>
    <property type="match status" value="1"/>
</dbReference>
<dbReference type="InterPro" id="IPR001034">
    <property type="entry name" value="DeoR_HTH"/>
</dbReference>
<dbReference type="PANTHER" id="PTHR34580">
    <property type="match status" value="1"/>
</dbReference>
<dbReference type="InterPro" id="IPR026881">
    <property type="entry name" value="WYL_dom"/>
</dbReference>
<dbReference type="Pfam" id="PF25583">
    <property type="entry name" value="WCX"/>
    <property type="match status" value="1"/>
</dbReference>